<feature type="domain" description="PKD" evidence="2">
    <location>
        <begin position="2443"/>
        <end position="2497"/>
    </location>
</feature>
<dbReference type="InterPro" id="IPR013783">
    <property type="entry name" value="Ig-like_fold"/>
</dbReference>
<reference evidence="3 4" key="1">
    <citation type="submission" date="2021-01" db="EMBL/GenBank/DDBJ databases">
        <title>Chryseolinea sp. Jin1 Genome sequencing and assembly.</title>
        <authorList>
            <person name="Kim I."/>
        </authorList>
    </citation>
    <scope>NUCLEOTIDE SEQUENCE [LARGE SCALE GENOMIC DNA]</scope>
    <source>
        <strain evidence="3 4">Jin1</strain>
    </source>
</reference>
<dbReference type="SMART" id="SM00089">
    <property type="entry name" value="PKD"/>
    <property type="match status" value="2"/>
</dbReference>
<dbReference type="InterPro" id="IPR035986">
    <property type="entry name" value="PKD_dom_sf"/>
</dbReference>
<dbReference type="RefSeq" id="WP_202012958.1">
    <property type="nucleotide sequence ID" value="NZ_JAERRB010000007.1"/>
</dbReference>
<dbReference type="InterPro" id="IPR000601">
    <property type="entry name" value="PKD_dom"/>
</dbReference>
<dbReference type="InterPro" id="IPR022409">
    <property type="entry name" value="PKD/Chitinase_dom"/>
</dbReference>
<dbReference type="Proteomes" id="UP000613030">
    <property type="component" value="Unassembled WGS sequence"/>
</dbReference>
<dbReference type="InterPro" id="IPR045829">
    <property type="entry name" value="PKD_6"/>
</dbReference>
<sequence length="2806" mass="298331">MPKLLRLRFLGLFILSASLSLISVGAYSQGCQGANGTGIFPGSIANIDNGSICANLQTDAGVMVIQIKNIDETGLIQYDVDWNDGSAVQRINATKVSANTYEAQPNHMFPANGGQVKCEYNPVVKLVYNGTVCPANLGSPPRFVKWNTDDQNTGRLSLLETVTNVNEYLVCAGAETNVTFTDRSILNCVPPDLVQGQNDKQRWRQFIYGTTNTITGQVRIGGASPGFPFNGVVDASPASVINSGFPTATTQIITVPATAQVGEVFELRMNYWNTCNSFLTSRPPVFTLARIRIVDQPPAPTGNDQTVCNGTTPSSFTINGVPGGNIVNWYRNVPGSPDAPGVLITSGTSNSLNINSLPGYSNNTTAGRYIVWASYRPNVANALNCESPKIKLTRTIREAITVPNPTTAPPTEICNNNSFNIVLPNPGTTTFGGTTEYVYSGDTGVNIGSSTANSVTFNVAVSFTPGQLYVDRTVRVSRRYTTNPNCTSNRDFTVRVYNEVVGGTLSNFPDVCEGTSVGPITLSGYVGTIDHWEVEFNGGGFTTYTGPASGNSITPGVLASGPPPSTYRFKAIVKNGTCPTKESTIESVAITPNPTPPTAGTDQNFCGVFTSDPLDATGSGTWSFVGSVPIGRPAPSYSTNANDPTTQFIIGGPAQAGEYTMRWTVIIGSCTFTDDVVIDFGANPDPIPVITPIPFCGTVGKMTMPNPSIGTGLWTVTSGSPAAITIDDVNSPTSDVTLNGPGFAYGPYTLKWEVTSGQCPSVSRTVDITFFEKPIATAPDITGVCLLPGAAVTTPIPLSGTYSGGAVSGTWAVVTGNGTITSVVSGGGNVTATYNANNADYLAGTPIKVKLIAIPSGASNCSPGEDEVTITVDRRPEVNVGAATLDVCESFVQMTAEKPAPFGATGRWTTTGSVTFDDDTDPETFVRNLPAPGGSVTVTWTLTSIGGNSCTDFKNILIRRITPPAAANITANLCEVAPAGGPVTTNVLLTDYETLVTSIPAANRTIQWYQNAPPPAGVAVADPTIQLTNVLDGKIYIAVITETATGCTSNASVTVSVKPLPAAKDGIVALCENASGSNTADNIDLLGDTRYRDAITIPGNIVSWHATPGDAQNNVNPITTPIVSVIGSLDVFARITYSTGLTCPTVVKLTLQVTSIPSITEITGPVNVCMGANGQAPNTLPFQTYQVPSVPGAKYHWDIPTGAGEFILFAGGTVNDFYALIQFPYDAVHADLDIKLTVELNACSLVVPFKTVRRSAQPVAPTIAGLEMVCENESGVQYSIVGPNGSSAYTWDIYRQSDNSTGGAFIISGQATDKIFVEFTNEPVYIKVKESDNVCISPETPPYNIAVNLRPILLDNDQAVCSDSPTGIVFAEDPASPVLIDFYTITSAVYPAGVIYKVPAGPEAFPQTDLPADFLQNHVFRNPSALPLPVNYTVEPFTRTPFPSNPATFKRCVGTAQVITVNVKPEPQLPIGLKKAICSDTETAITLLSVSNTFPADRFIFTNIQIPAGVTAATPIPTVGTVPGGPLYTDNAIYNNKWINSTQGNQTVIYTIVPFSQTLNCSGAGVDIEVVIHPDVAMNPVSDAVVCSGELVNINFTATNTDAEFLWSVKNYPSDIGVSTGAGAGDIDVATNLFFTTLNTGLDQDVDMSVYAQNSALEGGSACTSTPVPFKIKVLHKTIAKSPTPIEACSDTPGGNTFTADLKAIEPSITTVPTATIAWYRTNPDTDPAAILIPPANLTAYVVTDQVPVFAQVSDGASVGSSTPGCPVVATVKFNVNPGVRLDTVKTHLTCNNILTGAIQVTVLSGTAGATGFRYSLDGAPPIATTASTFTFSSLAAKTNYFVNVEDSKGCKATITDINIKQPAPLVANLVDVKDVTCFLGNNGRIEVSATGGNAPYTFTLLETGAANSTGVFTGLVLGSYNVGVVDNKSCPQAVVHADIKQPTQVEIQDPIFVTDESCRDRKDGKLETVFSGGVGPYTLTLSKPSSPGDPAYPIIVPNVGDPVAGGTYTFLNQAGGSYRLVVTDAQGCASNPRNAFLINPPDFQAGFTGPDQAVCEGFDPAVIGELAPATGSGTTHYTYRWEFNDDNPATAASWLNLTGVTDSIYNPGVLTKTTYFRRFVTGGLCGEKMTPMTTITVNPTPKVQFGFDEPVCQGDASKTVTVSLLVGTAPMFFDYTVDYADGTSEINTSVLGNATYLIKIPSFQQDQTYTLTKLRDFNNCFADLSTVLPVKKTLQTLNTDFTIVTPDQCADKPFEFQFNAEANVSYVLNFGDGHKQIVPNTTGPAALSIPYTYPSTSVDVIKPYDVTLEGQGSCAGSTTKPVKVFPIIALNIAAGDTILCSGDDITFKDNSLGVNTVSWYYHVVGETDKFDEYTGPQKSQVTFVMTNNTLQNPLIYEVVYHAETPQGCSVDYTKQVKVYRRLTASFTHFPDPPSPLIGGISTVQFTNLTPIDADFSYTWDFGDVRAKPSGASTNPTPPAVDYTEPGPKTVRLSVFNFKSFADDNKVCQSVFVDPLTINLGTLTALFTATPLAACFPADISVKNLSEGADTFLWQLFDETGLVSTSPLSEPVFRILRPGKYSIYLTAYYHTDPSDYRTYQVKGIEIYDSPSALFQLRPNPLYVPDTEMQTFNQSLRASQYAWDFDDGETSTEFQPRHLYKLEGKYMVTLIAGYDNGNKDINGDGILDGNVICYDTAKQELVALDGGFIKLPNAFTPSPNGSSGGVPGNGTFNDVFLPITRGVEEFAMQIFDRWGNLIFESKDRNMGWDGYDRNGKLMPAGVYVFKLTLRLSDGQRTTKIGDVTLIR</sequence>
<protein>
    <submittedName>
        <fullName evidence="3">Gliding motility-associated C-terminal domain-containing protein</fullName>
    </submittedName>
</protein>
<proteinExistence type="predicted"/>
<dbReference type="InterPro" id="IPR025667">
    <property type="entry name" value="SprB_repeat"/>
</dbReference>
<dbReference type="Pfam" id="PF13573">
    <property type="entry name" value="SprB"/>
    <property type="match status" value="1"/>
</dbReference>
<evidence type="ECO:0000313" key="4">
    <source>
        <dbReference type="Proteomes" id="UP000613030"/>
    </source>
</evidence>
<dbReference type="CDD" id="cd00146">
    <property type="entry name" value="PKD"/>
    <property type="match status" value="1"/>
</dbReference>
<dbReference type="Pfam" id="PF18911">
    <property type="entry name" value="PKD_4"/>
    <property type="match status" value="1"/>
</dbReference>
<dbReference type="SUPFAM" id="SSF49299">
    <property type="entry name" value="PKD domain"/>
    <property type="match status" value="3"/>
</dbReference>
<feature type="chain" id="PRO_5047014542" evidence="1">
    <location>
        <begin position="29"/>
        <end position="2806"/>
    </location>
</feature>
<keyword evidence="4" id="KW-1185">Reference proteome</keyword>
<evidence type="ECO:0000313" key="3">
    <source>
        <dbReference type="EMBL" id="MBL0743612.1"/>
    </source>
</evidence>
<name>A0ABS1KWH6_9BACT</name>
<dbReference type="Pfam" id="PF19408">
    <property type="entry name" value="PKD_6"/>
    <property type="match status" value="1"/>
</dbReference>
<feature type="signal peptide" evidence="1">
    <location>
        <begin position="1"/>
        <end position="28"/>
    </location>
</feature>
<accession>A0ABS1KWH6</accession>
<keyword evidence="1" id="KW-0732">Signal</keyword>
<organism evidence="3 4">
    <name type="scientific">Chryseolinea lacunae</name>
    <dbReference type="NCBI Taxonomy" id="2801331"/>
    <lineage>
        <taxon>Bacteria</taxon>
        <taxon>Pseudomonadati</taxon>
        <taxon>Bacteroidota</taxon>
        <taxon>Cytophagia</taxon>
        <taxon>Cytophagales</taxon>
        <taxon>Fulvivirgaceae</taxon>
        <taxon>Chryseolinea</taxon>
    </lineage>
</organism>
<dbReference type="PROSITE" id="PS50093">
    <property type="entry name" value="PKD"/>
    <property type="match status" value="2"/>
</dbReference>
<evidence type="ECO:0000256" key="1">
    <source>
        <dbReference type="SAM" id="SignalP"/>
    </source>
</evidence>
<dbReference type="Pfam" id="PF13585">
    <property type="entry name" value="CHU_C"/>
    <property type="match status" value="1"/>
</dbReference>
<dbReference type="EMBL" id="JAERRB010000007">
    <property type="protein sequence ID" value="MBL0743612.1"/>
    <property type="molecule type" value="Genomic_DNA"/>
</dbReference>
<evidence type="ECO:0000259" key="2">
    <source>
        <dbReference type="PROSITE" id="PS50093"/>
    </source>
</evidence>
<feature type="domain" description="PKD" evidence="2">
    <location>
        <begin position="2640"/>
        <end position="2677"/>
    </location>
</feature>
<dbReference type="Gene3D" id="2.60.40.10">
    <property type="entry name" value="Immunoglobulins"/>
    <property type="match status" value="2"/>
</dbReference>
<gene>
    <name evidence="3" type="ORF">JI741_20430</name>
</gene>
<comment type="caution">
    <text evidence="3">The sequence shown here is derived from an EMBL/GenBank/DDBJ whole genome shotgun (WGS) entry which is preliminary data.</text>
</comment>